<evidence type="ECO:0000313" key="2">
    <source>
        <dbReference type="EMBL" id="KEY63921.1"/>
    </source>
</evidence>
<evidence type="ECO:0000256" key="1">
    <source>
        <dbReference type="SAM" id="MobiDB-lite"/>
    </source>
</evidence>
<accession>A0A084AF42</accession>
<evidence type="ECO:0008006" key="4">
    <source>
        <dbReference type="Google" id="ProtNLM"/>
    </source>
</evidence>
<sequence>MLYRRANKGRVINANDCAEIVKYIQGHLTKEFDLDMMPKEKPVLNVDDLILGLTHHWSRDRSIFPTEEDRLDLATIMLFQSYTAGRPAEFVDGTKSRGRSDPLLDEPNDSLDSTPARPALVTVSSPHSQDELEALESDLSESEEDKDSGDDEESDHAQSDDTDLDDFEVDETGSKDHAKTEENPSFEEKTDQFGNTIRKHKALCYEDITLWVVRDPKQGGRDVLAMEIYLRHHKGVNRKPKPHFLARVIRDDAIDADGFTSAEPFFSTSISKVATRVAWKSYWLKRPVFRKSVRTATKGWEKSKAEPMKYATYAFYLDRIGKGLGSEEPWTSYCMRRGNANAILEKAPNAVVDQVMRHDPMTGCLANAYLNHRVGFNVQDAYLERDPSADGLTRAFTHMSIRCNPEVPKEISKQEFEQLPPDPYIVDLKRKIRLRRMSIRQEYGFIKNAPDEVTTEYRRLQSDLKNAEKNFRDEMTKVFREAYRQQVHKQELERQLKGIVVNEEAELTIIHQLEERNQLQTVLCDFGTNLSVQEVTQRKTLAINLMASLASRREIPQPSMALPPANDPVNDFRDESEHGITIERSAAEIHSSFAHDDPC</sequence>
<reference evidence="2 3" key="1">
    <citation type="journal article" date="2014" name="BMC Genomics">
        <title>Comparative genome sequencing reveals chemotype-specific gene clusters in the toxigenic black mold Stachybotrys.</title>
        <authorList>
            <person name="Semeiks J."/>
            <person name="Borek D."/>
            <person name="Otwinowski Z."/>
            <person name="Grishin N.V."/>
        </authorList>
    </citation>
    <scope>NUCLEOTIDE SEQUENCE [LARGE SCALE GENOMIC DNA]</scope>
    <source>
        <strain evidence="3">CBS 109288 / IBT 7711</strain>
    </source>
</reference>
<feature type="compositionally biased region" description="Basic and acidic residues" evidence="1">
    <location>
        <begin position="172"/>
        <end position="191"/>
    </location>
</feature>
<protein>
    <recommendedName>
        <fullName evidence="4">FluG domain-containing protein</fullName>
    </recommendedName>
</protein>
<dbReference type="EMBL" id="KL649620">
    <property type="protein sequence ID" value="KEY63921.1"/>
    <property type="molecule type" value="Genomic_DNA"/>
</dbReference>
<feature type="compositionally biased region" description="Basic and acidic residues" evidence="1">
    <location>
        <begin position="92"/>
        <end position="102"/>
    </location>
</feature>
<dbReference type="Pfam" id="PF11917">
    <property type="entry name" value="DUF3435"/>
    <property type="match status" value="1"/>
</dbReference>
<dbReference type="OrthoDB" id="4485682at2759"/>
<gene>
    <name evidence="2" type="ORF">S7711_10248</name>
</gene>
<name>A0A084AF42_STACB</name>
<dbReference type="InterPro" id="IPR021842">
    <property type="entry name" value="DUF3435"/>
</dbReference>
<dbReference type="HOGENOM" id="CLU_011937_2_1_1"/>
<dbReference type="PANTHER" id="PTHR37535:SF4">
    <property type="entry name" value="FLUG DOMAIN-CONTAINING PROTEIN"/>
    <property type="match status" value="1"/>
</dbReference>
<dbReference type="PANTHER" id="PTHR37535">
    <property type="entry name" value="FLUG DOMAIN PROTEIN"/>
    <property type="match status" value="1"/>
</dbReference>
<proteinExistence type="predicted"/>
<keyword evidence="3" id="KW-1185">Reference proteome</keyword>
<dbReference type="AlphaFoldDB" id="A0A084AF42"/>
<evidence type="ECO:0000313" key="3">
    <source>
        <dbReference type="Proteomes" id="UP000028045"/>
    </source>
</evidence>
<feature type="region of interest" description="Disordered" evidence="1">
    <location>
        <begin position="89"/>
        <end position="193"/>
    </location>
</feature>
<feature type="compositionally biased region" description="Acidic residues" evidence="1">
    <location>
        <begin position="131"/>
        <end position="171"/>
    </location>
</feature>
<dbReference type="Proteomes" id="UP000028045">
    <property type="component" value="Unassembled WGS sequence"/>
</dbReference>
<organism evidence="2 3">
    <name type="scientific">Stachybotrys chartarum (strain CBS 109288 / IBT 7711)</name>
    <name type="common">Toxic black mold</name>
    <name type="synonym">Stilbospora chartarum</name>
    <dbReference type="NCBI Taxonomy" id="1280523"/>
    <lineage>
        <taxon>Eukaryota</taxon>
        <taxon>Fungi</taxon>
        <taxon>Dikarya</taxon>
        <taxon>Ascomycota</taxon>
        <taxon>Pezizomycotina</taxon>
        <taxon>Sordariomycetes</taxon>
        <taxon>Hypocreomycetidae</taxon>
        <taxon>Hypocreales</taxon>
        <taxon>Stachybotryaceae</taxon>
        <taxon>Stachybotrys</taxon>
    </lineage>
</organism>